<protein>
    <submittedName>
        <fullName evidence="1">Uncharacterized protein</fullName>
    </submittedName>
</protein>
<evidence type="ECO:0000313" key="2">
    <source>
        <dbReference type="Proteomes" id="UP000297318"/>
    </source>
</evidence>
<reference evidence="1 2" key="1">
    <citation type="submission" date="2018-11" db="EMBL/GenBank/DDBJ databases">
        <title>Complete genome sequencing of the Actinobacteria Serinibacter sp. K3-2.</title>
        <authorList>
            <person name="Rakitin A.L."/>
            <person name="Beletsky A.V."/>
            <person name="Mardanov A.V."/>
            <person name="Ravin N.V."/>
            <person name="Gromova A.S."/>
            <person name="Filippova S.N."/>
            <person name="Gal'Chenko V.F."/>
        </authorList>
    </citation>
    <scope>NUCLEOTIDE SEQUENCE [LARGE SCALE GENOMIC DNA]</scope>
    <source>
        <strain evidence="1 2">K3-2</strain>
    </source>
</reference>
<organism evidence="1 2">
    <name type="scientific">Serinibacter arcticus</name>
    <dbReference type="NCBI Taxonomy" id="1655435"/>
    <lineage>
        <taxon>Bacteria</taxon>
        <taxon>Bacillati</taxon>
        <taxon>Actinomycetota</taxon>
        <taxon>Actinomycetes</taxon>
        <taxon>Micrococcales</taxon>
        <taxon>Beutenbergiaceae</taxon>
        <taxon>Serinibacter</taxon>
    </lineage>
</organism>
<dbReference type="EMBL" id="RHPJ01000001">
    <property type="protein sequence ID" value="TGO06633.1"/>
    <property type="molecule type" value="Genomic_DNA"/>
</dbReference>
<comment type="caution">
    <text evidence="1">The sequence shown here is derived from an EMBL/GenBank/DDBJ whole genome shotgun (WGS) entry which is preliminary data.</text>
</comment>
<dbReference type="Proteomes" id="UP000297318">
    <property type="component" value="Unassembled WGS sequence"/>
</dbReference>
<evidence type="ECO:0000313" key="1">
    <source>
        <dbReference type="EMBL" id="TGO06633.1"/>
    </source>
</evidence>
<sequence length="38" mass="3721">MFQMIVVVSVPVGSGDPGVPVVPVVSVPSVVDGSVVSV</sequence>
<dbReference type="AlphaFoldDB" id="A0A4Z1E7X9"/>
<name>A0A4Z1E7X9_9MICO</name>
<accession>A0A4Z1E7X9</accession>
<keyword evidence="2" id="KW-1185">Reference proteome</keyword>
<proteinExistence type="predicted"/>
<gene>
    <name evidence="1" type="ORF">SERN_0825</name>
</gene>